<keyword evidence="2" id="KW-0812">Transmembrane</keyword>
<name>A0ABP6Q9U7_9ACTN</name>
<evidence type="ECO:0000313" key="4">
    <source>
        <dbReference type="Proteomes" id="UP001501237"/>
    </source>
</evidence>
<reference evidence="4" key="1">
    <citation type="journal article" date="2019" name="Int. J. Syst. Evol. Microbiol.">
        <title>The Global Catalogue of Microorganisms (GCM) 10K type strain sequencing project: providing services to taxonomists for standard genome sequencing and annotation.</title>
        <authorList>
            <consortium name="The Broad Institute Genomics Platform"/>
            <consortium name="The Broad Institute Genome Sequencing Center for Infectious Disease"/>
            <person name="Wu L."/>
            <person name="Ma J."/>
        </authorList>
    </citation>
    <scope>NUCLEOTIDE SEQUENCE [LARGE SCALE GENOMIC DNA]</scope>
    <source>
        <strain evidence="4">JCM 9377</strain>
    </source>
</reference>
<organism evidence="3 4">
    <name type="scientific">Actinocorallia longicatena</name>
    <dbReference type="NCBI Taxonomy" id="111803"/>
    <lineage>
        <taxon>Bacteria</taxon>
        <taxon>Bacillati</taxon>
        <taxon>Actinomycetota</taxon>
        <taxon>Actinomycetes</taxon>
        <taxon>Streptosporangiales</taxon>
        <taxon>Thermomonosporaceae</taxon>
        <taxon>Actinocorallia</taxon>
    </lineage>
</organism>
<proteinExistence type="predicted"/>
<evidence type="ECO:0000313" key="3">
    <source>
        <dbReference type="EMBL" id="GAA3206859.1"/>
    </source>
</evidence>
<keyword evidence="4" id="KW-1185">Reference proteome</keyword>
<dbReference type="Proteomes" id="UP001501237">
    <property type="component" value="Unassembled WGS sequence"/>
</dbReference>
<evidence type="ECO:0000256" key="1">
    <source>
        <dbReference type="SAM" id="MobiDB-lite"/>
    </source>
</evidence>
<accession>A0ABP6Q9U7</accession>
<protein>
    <submittedName>
        <fullName evidence="3">Uncharacterized protein</fullName>
    </submittedName>
</protein>
<comment type="caution">
    <text evidence="3">The sequence shown here is derived from an EMBL/GenBank/DDBJ whole genome shotgun (WGS) entry which is preliminary data.</text>
</comment>
<feature type="transmembrane region" description="Helical" evidence="2">
    <location>
        <begin position="45"/>
        <end position="64"/>
    </location>
</feature>
<gene>
    <name evidence="3" type="ORF">GCM10010468_22570</name>
</gene>
<keyword evidence="2" id="KW-0472">Membrane</keyword>
<feature type="region of interest" description="Disordered" evidence="1">
    <location>
        <begin position="187"/>
        <end position="210"/>
    </location>
</feature>
<sequence length="210" mass="22134">MTQSAHAHPRMLTLVIAREYGYEILPGVAADTPGITDAARRGRRAGLVVGLPAVSVLGLVAAGLTAQGGMLTGLGLMCAAAALVTAGLVALWTRARNRELRILRTYPWQAWPCGSRSVRVVAASGERSGGRRWSSEGRVVLLQPDGQSHCSFPAPGRGVQESVWFAGDTRFGGVLAVPGGFPSRYVTRAKPGRRKGSHEEDALAARARLG</sequence>
<evidence type="ECO:0000256" key="2">
    <source>
        <dbReference type="SAM" id="Phobius"/>
    </source>
</evidence>
<dbReference type="EMBL" id="BAAAUV010000005">
    <property type="protein sequence ID" value="GAA3206859.1"/>
    <property type="molecule type" value="Genomic_DNA"/>
</dbReference>
<keyword evidence="2" id="KW-1133">Transmembrane helix</keyword>
<feature type="transmembrane region" description="Helical" evidence="2">
    <location>
        <begin position="70"/>
        <end position="92"/>
    </location>
</feature>